<dbReference type="Proteomes" id="UP000054279">
    <property type="component" value="Unassembled WGS sequence"/>
</dbReference>
<keyword evidence="5" id="KW-0521">NADP</keyword>
<name>A0A0C9UWV0_SPHS4</name>
<dbReference type="HOGENOM" id="CLU_006937_2_0_1"/>
<dbReference type="EMBL" id="KN837275">
    <property type="protein sequence ID" value="KIJ29791.1"/>
    <property type="molecule type" value="Genomic_DNA"/>
</dbReference>
<dbReference type="PANTHER" id="PTHR43098">
    <property type="entry name" value="L-ORNITHINE N(5)-MONOOXYGENASE-RELATED"/>
    <property type="match status" value="1"/>
</dbReference>
<comment type="cofactor">
    <cofactor evidence="1">
        <name>FAD</name>
        <dbReference type="ChEBI" id="CHEBI:57692"/>
    </cofactor>
</comment>
<keyword evidence="9" id="KW-1185">Reference proteome</keyword>
<evidence type="ECO:0000256" key="4">
    <source>
        <dbReference type="ARBA" id="ARBA00022827"/>
    </source>
</evidence>
<accession>A0A0C9UWV0</accession>
<evidence type="ECO:0000256" key="5">
    <source>
        <dbReference type="ARBA" id="ARBA00022857"/>
    </source>
</evidence>
<evidence type="ECO:0000256" key="1">
    <source>
        <dbReference type="ARBA" id="ARBA00001974"/>
    </source>
</evidence>
<keyword evidence="4" id="KW-0274">FAD</keyword>
<keyword evidence="6" id="KW-0560">Oxidoreductase</keyword>
<dbReference type="Gene3D" id="3.50.50.60">
    <property type="entry name" value="FAD/NAD(P)-binding domain"/>
    <property type="match status" value="1"/>
</dbReference>
<organism evidence="8 9">
    <name type="scientific">Sphaerobolus stellatus (strain SS14)</name>
    <dbReference type="NCBI Taxonomy" id="990650"/>
    <lineage>
        <taxon>Eukaryota</taxon>
        <taxon>Fungi</taxon>
        <taxon>Dikarya</taxon>
        <taxon>Basidiomycota</taxon>
        <taxon>Agaricomycotina</taxon>
        <taxon>Agaricomycetes</taxon>
        <taxon>Phallomycetidae</taxon>
        <taxon>Geastrales</taxon>
        <taxon>Sphaerobolaceae</taxon>
        <taxon>Sphaerobolus</taxon>
    </lineage>
</organism>
<reference evidence="8 9" key="1">
    <citation type="submission" date="2014-06" db="EMBL/GenBank/DDBJ databases">
        <title>Evolutionary Origins and Diversification of the Mycorrhizal Mutualists.</title>
        <authorList>
            <consortium name="DOE Joint Genome Institute"/>
            <consortium name="Mycorrhizal Genomics Consortium"/>
            <person name="Kohler A."/>
            <person name="Kuo A."/>
            <person name="Nagy L.G."/>
            <person name="Floudas D."/>
            <person name="Copeland A."/>
            <person name="Barry K.W."/>
            <person name="Cichocki N."/>
            <person name="Veneault-Fourrey C."/>
            <person name="LaButti K."/>
            <person name="Lindquist E.A."/>
            <person name="Lipzen A."/>
            <person name="Lundell T."/>
            <person name="Morin E."/>
            <person name="Murat C."/>
            <person name="Riley R."/>
            <person name="Ohm R."/>
            <person name="Sun H."/>
            <person name="Tunlid A."/>
            <person name="Henrissat B."/>
            <person name="Grigoriev I.V."/>
            <person name="Hibbett D.S."/>
            <person name="Martin F."/>
        </authorList>
    </citation>
    <scope>NUCLEOTIDE SEQUENCE [LARGE SCALE GENOMIC DNA]</scope>
    <source>
        <strain evidence="8 9">SS14</strain>
    </source>
</reference>
<protein>
    <recommendedName>
        <fullName evidence="10">L-ornithine N(5)-oxygenase</fullName>
    </recommendedName>
</protein>
<evidence type="ECO:0000256" key="3">
    <source>
        <dbReference type="ARBA" id="ARBA00022630"/>
    </source>
</evidence>
<dbReference type="PANTHER" id="PTHR43098:SF3">
    <property type="entry name" value="L-ORNITHINE N(5)-MONOOXYGENASE-RELATED"/>
    <property type="match status" value="1"/>
</dbReference>
<keyword evidence="3" id="KW-0285">Flavoprotein</keyword>
<dbReference type="SUPFAM" id="SSF51905">
    <property type="entry name" value="FAD/NAD(P)-binding domain"/>
    <property type="match status" value="1"/>
</dbReference>
<sequence>MRQRKLTEEYQNKEKDKYPEIYGRTKTTFSGFPYNVILKNGADVSREERTAAFEDLWAEGGFRFWLGNYIDLFTNRITNEHCYEFWRDKTRQRISDPVKQELLAPTKPPHHFGTKQPSLEQGYFEIYDKSNVELVSLKDNLIVEVTENTIRTSDGVEHDVDIIVFATGGISQINLKGSDGGLLSEKWASRLQTYMGVATVNYPNMFFLYGPQAPTAFCNGPVCCWITKCITYLHDNNITHIEASQEAQEEWSNTVDTIFSGQLFSETKSCYNGANIPGKKIQSLNFTGGLPAYLERINDVAEKGYEEFILDGKPAAAYA</sequence>
<dbReference type="GO" id="GO:0004497">
    <property type="term" value="F:monooxygenase activity"/>
    <property type="evidence" value="ECO:0007669"/>
    <property type="project" value="UniProtKB-KW"/>
</dbReference>
<proteinExistence type="inferred from homology"/>
<evidence type="ECO:0008006" key="10">
    <source>
        <dbReference type="Google" id="ProtNLM"/>
    </source>
</evidence>
<keyword evidence="7" id="KW-0503">Monooxygenase</keyword>
<evidence type="ECO:0000313" key="8">
    <source>
        <dbReference type="EMBL" id="KIJ29791.1"/>
    </source>
</evidence>
<dbReference type="OrthoDB" id="66881at2759"/>
<evidence type="ECO:0000256" key="7">
    <source>
        <dbReference type="ARBA" id="ARBA00023033"/>
    </source>
</evidence>
<dbReference type="InterPro" id="IPR050775">
    <property type="entry name" value="FAD-binding_Monooxygenases"/>
</dbReference>
<evidence type="ECO:0000256" key="6">
    <source>
        <dbReference type="ARBA" id="ARBA00023002"/>
    </source>
</evidence>
<evidence type="ECO:0000256" key="2">
    <source>
        <dbReference type="ARBA" id="ARBA00010139"/>
    </source>
</evidence>
<evidence type="ECO:0000313" key="9">
    <source>
        <dbReference type="Proteomes" id="UP000054279"/>
    </source>
</evidence>
<gene>
    <name evidence="8" type="ORF">M422DRAFT_268744</name>
</gene>
<comment type="similarity">
    <text evidence="2">Belongs to the FAD-binding monooxygenase family.</text>
</comment>
<dbReference type="InterPro" id="IPR036188">
    <property type="entry name" value="FAD/NAD-bd_sf"/>
</dbReference>
<dbReference type="AlphaFoldDB" id="A0A0C9UWV0"/>